<name>A0AAD5N4W6_PARTN</name>
<organism evidence="1 2">
    <name type="scientific">Parelaphostrongylus tenuis</name>
    <name type="common">Meningeal worm</name>
    <dbReference type="NCBI Taxonomy" id="148309"/>
    <lineage>
        <taxon>Eukaryota</taxon>
        <taxon>Metazoa</taxon>
        <taxon>Ecdysozoa</taxon>
        <taxon>Nematoda</taxon>
        <taxon>Chromadorea</taxon>
        <taxon>Rhabditida</taxon>
        <taxon>Rhabditina</taxon>
        <taxon>Rhabditomorpha</taxon>
        <taxon>Strongyloidea</taxon>
        <taxon>Metastrongylidae</taxon>
        <taxon>Parelaphostrongylus</taxon>
    </lineage>
</organism>
<sequence length="70" mass="7722">MGKCHDGNDVPVFFTTSSLLAIVPTPPLVEPQPPTVTRRFSAASTYLVGRIHLTSVIRAKPEFHLNEFDT</sequence>
<proteinExistence type="predicted"/>
<accession>A0AAD5N4W6</accession>
<reference evidence="1" key="1">
    <citation type="submission" date="2021-06" db="EMBL/GenBank/DDBJ databases">
        <title>Parelaphostrongylus tenuis whole genome reference sequence.</title>
        <authorList>
            <person name="Garwood T.J."/>
            <person name="Larsen P.A."/>
            <person name="Fountain-Jones N.M."/>
            <person name="Garbe J.R."/>
            <person name="Macchietto M.G."/>
            <person name="Kania S.A."/>
            <person name="Gerhold R.W."/>
            <person name="Richards J.E."/>
            <person name="Wolf T.M."/>
        </authorList>
    </citation>
    <scope>NUCLEOTIDE SEQUENCE</scope>
    <source>
        <strain evidence="1">MNPRO001-30</strain>
        <tissue evidence="1">Meninges</tissue>
    </source>
</reference>
<dbReference type="EMBL" id="JAHQIW010004271">
    <property type="protein sequence ID" value="KAJ1361792.1"/>
    <property type="molecule type" value="Genomic_DNA"/>
</dbReference>
<gene>
    <name evidence="1" type="ORF">KIN20_021136</name>
</gene>
<protein>
    <submittedName>
        <fullName evidence="1">Uncharacterized protein</fullName>
    </submittedName>
</protein>
<dbReference type="Proteomes" id="UP001196413">
    <property type="component" value="Unassembled WGS sequence"/>
</dbReference>
<comment type="caution">
    <text evidence="1">The sequence shown here is derived from an EMBL/GenBank/DDBJ whole genome shotgun (WGS) entry which is preliminary data.</text>
</comment>
<evidence type="ECO:0000313" key="1">
    <source>
        <dbReference type="EMBL" id="KAJ1361792.1"/>
    </source>
</evidence>
<keyword evidence="2" id="KW-1185">Reference proteome</keyword>
<dbReference type="AlphaFoldDB" id="A0AAD5N4W6"/>
<evidence type="ECO:0000313" key="2">
    <source>
        <dbReference type="Proteomes" id="UP001196413"/>
    </source>
</evidence>